<dbReference type="EMBL" id="JWMF01000007">
    <property type="protein sequence ID" value="KJY50074.1"/>
    <property type="molecule type" value="Genomic_DNA"/>
</dbReference>
<accession>A0A0F4KVP7</accession>
<dbReference type="Pfam" id="PF08020">
    <property type="entry name" value="DUF1706"/>
    <property type="match status" value="1"/>
</dbReference>
<sequence length="177" mass="20754">MARPTTKEEFIKAADDGFDKIMALLEPLTPEERNGRFSFDLSKEKGAHWARDRNIKDVLVHLYEWHQLLLNWVEDNQQGRTHDFLPDGYNWRNYGEMNVKLRDKHDDTTYDQALNLFIESHKKVMALAQSFTNEQLFTKGALPWTGNSTLGFAFISSTSSHYDWALKKIRKYLKGRK</sequence>
<keyword evidence="2" id="KW-1185">Reference proteome</keyword>
<evidence type="ECO:0008006" key="3">
    <source>
        <dbReference type="Google" id="ProtNLM"/>
    </source>
</evidence>
<dbReference type="AlphaFoldDB" id="A0A0F4KVP7"/>
<dbReference type="InterPro" id="IPR012550">
    <property type="entry name" value="DUF1706"/>
</dbReference>
<dbReference type="Gene3D" id="1.20.120.450">
    <property type="entry name" value="dinb family like domain"/>
    <property type="match status" value="1"/>
</dbReference>
<dbReference type="PANTHER" id="PTHR40658">
    <property type="match status" value="1"/>
</dbReference>
<proteinExistence type="predicted"/>
<organism evidence="1 2">
    <name type="scientific">Bifidobacterium mellis</name>
    <dbReference type="NCBI Taxonomy" id="1293823"/>
    <lineage>
        <taxon>Bacteria</taxon>
        <taxon>Bacillati</taxon>
        <taxon>Actinomycetota</taxon>
        <taxon>Actinomycetes</taxon>
        <taxon>Bifidobacteriales</taxon>
        <taxon>Bifidobacteriaceae</taxon>
        <taxon>Bifidobacterium</taxon>
    </lineage>
</organism>
<reference evidence="1 2" key="1">
    <citation type="submission" date="2014-12" db="EMBL/GenBank/DDBJ databases">
        <title>Comparative genomics of the lactic acid bacteria isolated from the honey bee gut.</title>
        <authorList>
            <person name="Ellegaard K.M."/>
            <person name="Tamarit D."/>
            <person name="Javelind E."/>
            <person name="Olofsson T."/>
            <person name="Andersson S.G."/>
            <person name="Vasquez A."/>
        </authorList>
    </citation>
    <scope>NUCLEOTIDE SEQUENCE [LARGE SCALE GENOMIC DNA]</scope>
    <source>
        <strain evidence="1 2">Bin7</strain>
    </source>
</reference>
<dbReference type="RefSeq" id="WP_045935354.1">
    <property type="nucleotide sequence ID" value="NZ_KQ033885.1"/>
</dbReference>
<evidence type="ECO:0000313" key="2">
    <source>
        <dbReference type="Proteomes" id="UP000033567"/>
    </source>
</evidence>
<gene>
    <name evidence="1" type="ORF">JF70_07590</name>
</gene>
<protein>
    <recommendedName>
        <fullName evidence="3">ClbS/DfsB family four-helix bundle protein</fullName>
    </recommendedName>
</protein>
<dbReference type="Proteomes" id="UP000033567">
    <property type="component" value="Unassembled WGS sequence"/>
</dbReference>
<dbReference type="PANTHER" id="PTHR40658:SF4">
    <property type="entry name" value="HYPOTHETICAL CYTOSOLIC PROTEIN"/>
    <property type="match status" value="1"/>
</dbReference>
<dbReference type="PIRSF" id="PIRSF031551">
    <property type="entry name" value="DUF1706"/>
    <property type="match status" value="1"/>
</dbReference>
<name>A0A0F4KVP7_9BIFI</name>
<dbReference type="PATRIC" id="fig|1684.5.peg.801"/>
<dbReference type="InterPro" id="IPR034660">
    <property type="entry name" value="DinB/YfiT-like"/>
</dbReference>
<comment type="caution">
    <text evidence="1">The sequence shown here is derived from an EMBL/GenBank/DDBJ whole genome shotgun (WGS) entry which is preliminary data.</text>
</comment>
<evidence type="ECO:0000313" key="1">
    <source>
        <dbReference type="EMBL" id="KJY50074.1"/>
    </source>
</evidence>
<dbReference type="SUPFAM" id="SSF109854">
    <property type="entry name" value="DinB/YfiT-like putative metalloenzymes"/>
    <property type="match status" value="1"/>
</dbReference>